<sequence length="475" mass="53088">MVHSPKQAIAILSIDEVQAGSAVSRQSTLHSKPNDSKSDPSAIHHQLTQLTSALIKAGWQIDRFLGKVGESYTNQVKIEQDSPDSRKIYITATNIAQFVRDFQKFATHEGGNYPLIHTWNGLAGQIGLQLKVSGGMQWIHSYWSEDSLSIESQISGHPSAQKAWQIRHNADEIIEFAALNAKYSPFHPKVRSKIEAKHQLGFSAFDTVILWVGTFAQQGDRALQEIERWLEIATRLNQMSAIQRHRSWKQHWVFIAQTSSSADDLAQIHRAIQEKVSALDLKDKIHWSVSGSPENLDFYYSAADACVLPNWREPFADKALRAIDRGTPVIASQYSGARFAVIPKETGLRVAANMPEAWAEAIAQVLEGDRWVKRLWQNSLGKSDPDLSWTIAAAHLSEIYRRLLAQTITQIPLWRSQKPYSILLPQRAMVTDFEPDKTLDFVPSPASDEVQAGSAVSRQSTLHSVAVAAMRRSAS</sequence>
<proteinExistence type="predicted"/>
<protein>
    <submittedName>
        <fullName evidence="2">Glycosyltransferase</fullName>
    </submittedName>
</protein>
<dbReference type="RefSeq" id="WP_073601460.1">
    <property type="nucleotide sequence ID" value="NZ_MRCB01000041.1"/>
</dbReference>
<name>A0A1U7H8H8_9CYAN</name>
<evidence type="ECO:0000313" key="3">
    <source>
        <dbReference type="Proteomes" id="UP000186868"/>
    </source>
</evidence>
<feature type="domain" description="Glycosyl transferase family 1" evidence="1">
    <location>
        <begin position="273"/>
        <end position="370"/>
    </location>
</feature>
<dbReference type="Pfam" id="PF00534">
    <property type="entry name" value="Glycos_transf_1"/>
    <property type="match status" value="1"/>
</dbReference>
<evidence type="ECO:0000259" key="1">
    <source>
        <dbReference type="Pfam" id="PF00534"/>
    </source>
</evidence>
<dbReference type="STRING" id="1921803.NIES593_21050"/>
<keyword evidence="2" id="KW-0808">Transferase</keyword>
<dbReference type="PANTHER" id="PTHR12526">
    <property type="entry name" value="GLYCOSYLTRANSFERASE"/>
    <property type="match status" value="1"/>
</dbReference>
<dbReference type="GO" id="GO:0016757">
    <property type="term" value="F:glycosyltransferase activity"/>
    <property type="evidence" value="ECO:0007669"/>
    <property type="project" value="InterPro"/>
</dbReference>
<dbReference type="Gene3D" id="3.40.50.2000">
    <property type="entry name" value="Glycogen Phosphorylase B"/>
    <property type="match status" value="1"/>
</dbReference>
<gene>
    <name evidence="2" type="ORF">NIES593_21050</name>
</gene>
<dbReference type="InterPro" id="IPR001296">
    <property type="entry name" value="Glyco_trans_1"/>
</dbReference>
<evidence type="ECO:0000313" key="2">
    <source>
        <dbReference type="EMBL" id="OKH19309.1"/>
    </source>
</evidence>
<reference evidence="2 3" key="1">
    <citation type="submission" date="2016-11" db="EMBL/GenBank/DDBJ databases">
        <title>Draft Genome Sequences of Nine Cyanobacterial Strains from Diverse Habitats.</title>
        <authorList>
            <person name="Zhu T."/>
            <person name="Hou S."/>
            <person name="Lu X."/>
            <person name="Hess W.R."/>
        </authorList>
    </citation>
    <scope>NUCLEOTIDE SEQUENCE [LARGE SCALE GENOMIC DNA]</scope>
    <source>
        <strain evidence="2 3">NIES-593</strain>
    </source>
</reference>
<accession>A0A1U7H8H8</accession>
<dbReference type="Proteomes" id="UP000186868">
    <property type="component" value="Unassembled WGS sequence"/>
</dbReference>
<dbReference type="SUPFAM" id="SSF53756">
    <property type="entry name" value="UDP-Glycosyltransferase/glycogen phosphorylase"/>
    <property type="match status" value="1"/>
</dbReference>
<comment type="caution">
    <text evidence="2">The sequence shown here is derived from an EMBL/GenBank/DDBJ whole genome shotgun (WGS) entry which is preliminary data.</text>
</comment>
<dbReference type="AlphaFoldDB" id="A0A1U7H8H8"/>
<keyword evidence="3" id="KW-1185">Reference proteome</keyword>
<organism evidence="2 3">
    <name type="scientific">Hydrococcus rivularis NIES-593</name>
    <dbReference type="NCBI Taxonomy" id="1921803"/>
    <lineage>
        <taxon>Bacteria</taxon>
        <taxon>Bacillati</taxon>
        <taxon>Cyanobacteriota</taxon>
        <taxon>Cyanophyceae</taxon>
        <taxon>Pleurocapsales</taxon>
        <taxon>Hydrococcaceae</taxon>
        <taxon>Hydrococcus</taxon>
    </lineage>
</organism>
<dbReference type="EMBL" id="MRCB01000041">
    <property type="protein sequence ID" value="OKH19309.1"/>
    <property type="molecule type" value="Genomic_DNA"/>
</dbReference>